<evidence type="ECO:0000313" key="3">
    <source>
        <dbReference type="Proteomes" id="UP000018208"/>
    </source>
</evidence>
<dbReference type="AlphaFoldDB" id="V6M793"/>
<dbReference type="VEuPathDB" id="GiardiaDB:SS50377_26831"/>
<evidence type="ECO:0000313" key="1">
    <source>
        <dbReference type="EMBL" id="EST49299.1"/>
    </source>
</evidence>
<name>V6M793_9EUKA</name>
<dbReference type="EMBL" id="KI545953">
    <property type="protein sequence ID" value="EST49299.1"/>
    <property type="molecule type" value="Genomic_DNA"/>
</dbReference>
<reference evidence="1 2" key="1">
    <citation type="journal article" date="2014" name="PLoS Genet.">
        <title>The Genome of Spironucleus salmonicida Highlights a Fish Pathogen Adapted to Fluctuating Environments.</title>
        <authorList>
            <person name="Xu F."/>
            <person name="Jerlstrom-Hultqvist J."/>
            <person name="Einarsson E."/>
            <person name="Astvaldsson A."/>
            <person name="Svard S.G."/>
            <person name="Andersson J.O."/>
        </authorList>
    </citation>
    <scope>NUCLEOTIDE SEQUENCE</scope>
    <source>
        <strain evidence="2">ATCC 50377</strain>
    </source>
</reference>
<gene>
    <name evidence="1" type="ORF">SS50377_10523</name>
    <name evidence="2" type="ORF">SS50377_26831</name>
</gene>
<accession>V6M793</accession>
<evidence type="ECO:0000313" key="2">
    <source>
        <dbReference type="EMBL" id="KAH0570551.1"/>
    </source>
</evidence>
<keyword evidence="3" id="KW-1185">Reference proteome</keyword>
<proteinExistence type="predicted"/>
<sequence>MQEDKLYTIIDKHFGTKRYESQFLNQYQERFLNKRIREQQKQVLQEKKQIEMKRKNYNTKYGCANSTVMHVVKPFDYSFNAVAFPTSSQKLQNTQEITFKISTPKAKCEFHDAVEHKLTGGLPIMPARKWRRVV</sequence>
<dbReference type="EMBL" id="AUWU02000007">
    <property type="protein sequence ID" value="KAH0570551.1"/>
    <property type="molecule type" value="Genomic_DNA"/>
</dbReference>
<reference evidence="2" key="2">
    <citation type="submission" date="2020-12" db="EMBL/GenBank/DDBJ databases">
        <title>New Spironucleus salmonicida genome in near-complete chromosomes.</title>
        <authorList>
            <person name="Xu F."/>
            <person name="Kurt Z."/>
            <person name="Jimenez-Gonzalez A."/>
            <person name="Astvaldsson A."/>
            <person name="Andersson J.O."/>
            <person name="Svard S.G."/>
        </authorList>
    </citation>
    <scope>NUCLEOTIDE SEQUENCE</scope>
    <source>
        <strain evidence="2">ATCC 50377</strain>
    </source>
</reference>
<organism evidence="1">
    <name type="scientific">Spironucleus salmonicida</name>
    <dbReference type="NCBI Taxonomy" id="348837"/>
    <lineage>
        <taxon>Eukaryota</taxon>
        <taxon>Metamonada</taxon>
        <taxon>Diplomonadida</taxon>
        <taxon>Hexamitidae</taxon>
        <taxon>Hexamitinae</taxon>
        <taxon>Spironucleus</taxon>
    </lineage>
</organism>
<dbReference type="Proteomes" id="UP000018208">
    <property type="component" value="Unassembled WGS sequence"/>
</dbReference>
<protein>
    <submittedName>
        <fullName evidence="1">Uncharacterized protein</fullName>
    </submittedName>
</protein>